<sequence>METRAAAPAEAAETTGVAASASESGFSRSVSALLEQVEYRRCESGEDLEAIYRLRYDAYLASGMITDMPSRMVTDDYDDLSNSYRFGIFIDGELASTIRIHHVHRKMPVSPSITVFNDELMPRLAAGESFIDPSRFAAHTEFSRAYKALPYVTLRLAVAACAYFDTDYCLTAIKQEHTGFYRRIFGSQQAMPSRDYPGLVCPVYLFQSKCSENMGKTIERFPFFKSTPFEQRMLFARPPKGELAPLTILPTAKYMQQAA</sequence>
<dbReference type="OrthoDB" id="9812697at2"/>
<comment type="caution">
    <text evidence="2">The sequence shown here is derived from an EMBL/GenBank/DDBJ whole genome shotgun (WGS) entry which is preliminary data.</text>
</comment>
<dbReference type="EMBL" id="VSZS01000067">
    <property type="protein sequence ID" value="TYR30251.1"/>
    <property type="molecule type" value="Genomic_DNA"/>
</dbReference>
<dbReference type="Pfam" id="PF21926">
    <property type="entry name" value="FeeM"/>
    <property type="match status" value="1"/>
</dbReference>
<protein>
    <recommendedName>
        <fullName evidence="1">N-acyl amino acid synthase FeeM catalytic core domain-containing protein</fullName>
    </recommendedName>
</protein>
<organism evidence="2 3">
    <name type="scientific">Neoaquamicrobium microcysteis</name>
    <dbReference type="NCBI Taxonomy" id="2682781"/>
    <lineage>
        <taxon>Bacteria</taxon>
        <taxon>Pseudomonadati</taxon>
        <taxon>Pseudomonadota</taxon>
        <taxon>Alphaproteobacteria</taxon>
        <taxon>Hyphomicrobiales</taxon>
        <taxon>Phyllobacteriaceae</taxon>
        <taxon>Neoaquamicrobium</taxon>
    </lineage>
</organism>
<dbReference type="SUPFAM" id="SSF55729">
    <property type="entry name" value="Acyl-CoA N-acyltransferases (Nat)"/>
    <property type="match status" value="1"/>
</dbReference>
<accession>A0A5D4GN22</accession>
<name>A0A5D4GN22_9HYPH</name>
<dbReference type="Gene3D" id="3.40.630.30">
    <property type="match status" value="1"/>
</dbReference>
<dbReference type="Proteomes" id="UP000323258">
    <property type="component" value="Unassembled WGS sequence"/>
</dbReference>
<dbReference type="AlphaFoldDB" id="A0A5D4GN22"/>
<evidence type="ECO:0000313" key="2">
    <source>
        <dbReference type="EMBL" id="TYR30251.1"/>
    </source>
</evidence>
<keyword evidence="3" id="KW-1185">Reference proteome</keyword>
<dbReference type="InterPro" id="IPR016181">
    <property type="entry name" value="Acyl_CoA_acyltransferase"/>
</dbReference>
<feature type="domain" description="N-acyl amino acid synthase FeeM catalytic core" evidence="1">
    <location>
        <begin position="50"/>
        <end position="207"/>
    </location>
</feature>
<dbReference type="RefSeq" id="WP_148916606.1">
    <property type="nucleotide sequence ID" value="NZ_VSZS01000067.1"/>
</dbReference>
<evidence type="ECO:0000313" key="3">
    <source>
        <dbReference type="Proteomes" id="UP000323258"/>
    </source>
</evidence>
<gene>
    <name evidence="2" type="ORF">FY036_20440</name>
</gene>
<reference evidence="2 3" key="2">
    <citation type="submission" date="2019-09" db="EMBL/GenBank/DDBJ databases">
        <title>Mesorhizobium sp. MaA-C15 isolated from Microcystis aeruginosa.</title>
        <authorList>
            <person name="Jeong S.E."/>
            <person name="Jin H.M."/>
            <person name="Jeon C.O."/>
        </authorList>
    </citation>
    <scope>NUCLEOTIDE SEQUENCE [LARGE SCALE GENOMIC DNA]</scope>
    <source>
        <strain evidence="2 3">MaA-C15</strain>
    </source>
</reference>
<proteinExistence type="predicted"/>
<evidence type="ECO:0000259" key="1">
    <source>
        <dbReference type="Pfam" id="PF21926"/>
    </source>
</evidence>
<dbReference type="InterPro" id="IPR054597">
    <property type="entry name" value="FeeM_cat"/>
</dbReference>
<reference evidence="2 3" key="1">
    <citation type="submission" date="2019-08" db="EMBL/GenBank/DDBJ databases">
        <authorList>
            <person name="Seo Y.L."/>
        </authorList>
    </citation>
    <scope>NUCLEOTIDE SEQUENCE [LARGE SCALE GENOMIC DNA]</scope>
    <source>
        <strain evidence="2 3">MaA-C15</strain>
    </source>
</reference>